<name>A0A6J5Q4C9_9CAUD</name>
<dbReference type="EMBL" id="LR796979">
    <property type="protein sequence ID" value="CAB4179490.1"/>
    <property type="molecule type" value="Genomic_DNA"/>
</dbReference>
<feature type="domain" description="Gp5/Type VI secretion system Vgr protein OB-fold" evidence="1">
    <location>
        <begin position="11"/>
        <end position="78"/>
    </location>
</feature>
<evidence type="ECO:0000313" key="4">
    <source>
        <dbReference type="EMBL" id="CAB4179490.1"/>
    </source>
</evidence>
<dbReference type="Pfam" id="PF04717">
    <property type="entry name" value="Phage_base_V"/>
    <property type="match status" value="1"/>
</dbReference>
<gene>
    <name evidence="4" type="ORF">UFOVP1034_124</name>
    <name evidence="5" type="ORF">UFOVP1177_124</name>
    <name evidence="6" type="ORF">UFOVP1243_111</name>
    <name evidence="7" type="ORF">UFOVP1581_34</name>
    <name evidence="2" type="ORF">UFOVP854_34</name>
    <name evidence="3" type="ORF">UFOVP964_34</name>
</gene>
<dbReference type="SUPFAM" id="SSF69255">
    <property type="entry name" value="gp5 N-terminal domain-like"/>
    <property type="match status" value="1"/>
</dbReference>
<proteinExistence type="predicted"/>
<reference evidence="4" key="1">
    <citation type="submission" date="2020-05" db="EMBL/GenBank/DDBJ databases">
        <authorList>
            <person name="Chiriac C."/>
            <person name="Salcher M."/>
            <person name="Ghai R."/>
            <person name="Kavagutti S V."/>
        </authorList>
    </citation>
    <scope>NUCLEOTIDE SEQUENCE</scope>
</reference>
<dbReference type="EMBL" id="LR796924">
    <property type="protein sequence ID" value="CAB4174224.1"/>
    <property type="molecule type" value="Genomic_DNA"/>
</dbReference>
<dbReference type="EMBL" id="LR797196">
    <property type="protein sequence ID" value="CAB4193597.1"/>
    <property type="molecule type" value="Genomic_DNA"/>
</dbReference>
<evidence type="ECO:0000313" key="3">
    <source>
        <dbReference type="EMBL" id="CAB4174224.1"/>
    </source>
</evidence>
<evidence type="ECO:0000313" key="5">
    <source>
        <dbReference type="EMBL" id="CAB4189168.1"/>
    </source>
</evidence>
<evidence type="ECO:0000313" key="6">
    <source>
        <dbReference type="EMBL" id="CAB4193597.1"/>
    </source>
</evidence>
<evidence type="ECO:0000313" key="2">
    <source>
        <dbReference type="EMBL" id="CAB4166935.1"/>
    </source>
</evidence>
<dbReference type="EMBL" id="LR797132">
    <property type="protein sequence ID" value="CAB4189168.1"/>
    <property type="molecule type" value="Genomic_DNA"/>
</dbReference>
<dbReference type="EMBL" id="LR796798">
    <property type="protein sequence ID" value="CAB4166935.1"/>
    <property type="molecule type" value="Genomic_DNA"/>
</dbReference>
<organism evidence="4">
    <name type="scientific">uncultured Caudovirales phage</name>
    <dbReference type="NCBI Taxonomy" id="2100421"/>
    <lineage>
        <taxon>Viruses</taxon>
        <taxon>Duplodnaviria</taxon>
        <taxon>Heunggongvirae</taxon>
        <taxon>Uroviricota</taxon>
        <taxon>Caudoviricetes</taxon>
        <taxon>Peduoviridae</taxon>
        <taxon>Maltschvirus</taxon>
        <taxon>Maltschvirus maltsch</taxon>
    </lineage>
</organism>
<evidence type="ECO:0000313" key="7">
    <source>
        <dbReference type="EMBL" id="CAB5231187.1"/>
    </source>
</evidence>
<dbReference type="EMBL" id="LR798433">
    <property type="protein sequence ID" value="CAB5231187.1"/>
    <property type="molecule type" value="Genomic_DNA"/>
</dbReference>
<protein>
    <recommendedName>
        <fullName evidence="1">Gp5/Type VI secretion system Vgr protein OB-fold domain-containing protein</fullName>
    </recommendedName>
</protein>
<accession>A0A6J5Q4C9</accession>
<dbReference type="InterPro" id="IPR006531">
    <property type="entry name" value="Gp5/Vgr_OB"/>
</dbReference>
<sequence length="166" mass="18231">MVGTKILPGVYRAVVKDSNDPQRQGKIKVEIQTNQGHTTNWVWPMHPSSITPESPEKNQGVWVFFNGADPDHPVWFGAFGKHIGNSKKVYIKPLANSVDVSSYTTIKLNTMPDGTIELDLVDSLVAMATMLKDHETRITSIESQLVTLHSTLGTRTAPSHTHGSNG</sequence>
<evidence type="ECO:0000259" key="1">
    <source>
        <dbReference type="Pfam" id="PF04717"/>
    </source>
</evidence>